<keyword evidence="7 10" id="KW-0546">Nucleotide metabolism</keyword>
<comment type="cofactor">
    <cofactor evidence="10">
        <name>Mg(2+)</name>
        <dbReference type="ChEBI" id="CHEBI:18420"/>
    </cofactor>
    <text evidence="10">Binds 1 Mg(2+) ion per subunit.</text>
</comment>
<gene>
    <name evidence="12" type="primary">rdgB</name>
    <name evidence="12" type="ORF">FJY68_00470</name>
</gene>
<dbReference type="GO" id="GO:0005829">
    <property type="term" value="C:cytosol"/>
    <property type="evidence" value="ECO:0007669"/>
    <property type="project" value="TreeGrafter"/>
</dbReference>
<dbReference type="GO" id="GO:0046872">
    <property type="term" value="F:metal ion binding"/>
    <property type="evidence" value="ECO:0007669"/>
    <property type="project" value="UniProtKB-KW"/>
</dbReference>
<comment type="caution">
    <text evidence="12">The sequence shown here is derived from an EMBL/GenBank/DDBJ whole genome shotgun (WGS) entry which is preliminary data.</text>
</comment>
<evidence type="ECO:0000256" key="4">
    <source>
        <dbReference type="ARBA" id="ARBA00022741"/>
    </source>
</evidence>
<feature type="binding site" evidence="10">
    <location>
        <position position="25"/>
    </location>
    <ligand>
        <name>Mg(2+)</name>
        <dbReference type="ChEBI" id="CHEBI:18420"/>
    </ligand>
</feature>
<keyword evidence="4 10" id="KW-0547">Nucleotide-binding</keyword>
<feature type="binding site" evidence="10">
    <location>
        <position position="55"/>
    </location>
    <ligand>
        <name>substrate</name>
    </ligand>
</feature>
<accession>A0A937XC69</accession>
<evidence type="ECO:0000256" key="6">
    <source>
        <dbReference type="ARBA" id="ARBA00022842"/>
    </source>
</evidence>
<dbReference type="Proteomes" id="UP000779900">
    <property type="component" value="Unassembled WGS sequence"/>
</dbReference>
<dbReference type="SUPFAM" id="SSF52972">
    <property type="entry name" value="ITPase-like"/>
    <property type="match status" value="1"/>
</dbReference>
<evidence type="ECO:0000256" key="7">
    <source>
        <dbReference type="ARBA" id="ARBA00023080"/>
    </source>
</evidence>
<feature type="binding site" evidence="10">
    <location>
        <position position="160"/>
    </location>
    <ligand>
        <name>substrate</name>
    </ligand>
</feature>
<dbReference type="InterPro" id="IPR020922">
    <property type="entry name" value="dITP/XTP_pyrophosphatase"/>
</dbReference>
<dbReference type="HAMAP" id="MF_01405">
    <property type="entry name" value="Non_canon_purine_NTPase"/>
    <property type="match status" value="1"/>
</dbReference>
<feature type="binding site" evidence="10">
    <location>
        <begin position="137"/>
        <end position="140"/>
    </location>
    <ligand>
        <name>substrate</name>
    </ligand>
</feature>
<feature type="binding site" evidence="10">
    <location>
        <position position="54"/>
    </location>
    <ligand>
        <name>Mg(2+)</name>
        <dbReference type="ChEBI" id="CHEBI:18420"/>
    </ligand>
</feature>
<organism evidence="12 13">
    <name type="scientific">candidate division WOR-3 bacterium</name>
    <dbReference type="NCBI Taxonomy" id="2052148"/>
    <lineage>
        <taxon>Bacteria</taxon>
        <taxon>Bacteria division WOR-3</taxon>
    </lineage>
</organism>
<dbReference type="GO" id="GO:0000166">
    <property type="term" value="F:nucleotide binding"/>
    <property type="evidence" value="ECO:0007669"/>
    <property type="project" value="UniProtKB-KW"/>
</dbReference>
<proteinExistence type="inferred from homology"/>
<evidence type="ECO:0000256" key="9">
    <source>
        <dbReference type="ARBA" id="ARBA00052017"/>
    </source>
</evidence>
<dbReference type="GO" id="GO:0009117">
    <property type="term" value="P:nucleotide metabolic process"/>
    <property type="evidence" value="ECO:0007669"/>
    <property type="project" value="UniProtKB-KW"/>
</dbReference>
<evidence type="ECO:0000313" key="12">
    <source>
        <dbReference type="EMBL" id="MBM3330307.1"/>
    </source>
</evidence>
<evidence type="ECO:0000256" key="3">
    <source>
        <dbReference type="ARBA" id="ARBA00022723"/>
    </source>
</evidence>
<evidence type="ECO:0000256" key="1">
    <source>
        <dbReference type="ARBA" id="ARBA00008023"/>
    </source>
</evidence>
<evidence type="ECO:0000256" key="2">
    <source>
        <dbReference type="ARBA" id="ARBA00011738"/>
    </source>
</evidence>
<comment type="subunit">
    <text evidence="2 10">Homodimer.</text>
</comment>
<dbReference type="PANTHER" id="PTHR11067:SF9">
    <property type="entry name" value="INOSINE TRIPHOSPHATE PYROPHOSPHATASE"/>
    <property type="match status" value="1"/>
</dbReference>
<comment type="caution">
    <text evidence="10">Lacks conserved residue(s) required for the propagation of feature annotation.</text>
</comment>
<dbReference type="InterPro" id="IPR029001">
    <property type="entry name" value="ITPase-like_fam"/>
</dbReference>
<evidence type="ECO:0000256" key="11">
    <source>
        <dbReference type="RuleBase" id="RU003781"/>
    </source>
</evidence>
<evidence type="ECO:0000256" key="8">
    <source>
        <dbReference type="ARBA" id="ARBA00051875"/>
    </source>
</evidence>
<dbReference type="AlphaFoldDB" id="A0A937XC69"/>
<keyword evidence="3 10" id="KW-0479">Metal-binding</keyword>
<dbReference type="Pfam" id="PF01725">
    <property type="entry name" value="Ham1p_like"/>
    <property type="match status" value="1"/>
</dbReference>
<dbReference type="Gene3D" id="3.90.950.10">
    <property type="match status" value="1"/>
</dbReference>
<keyword evidence="5 10" id="KW-0378">Hydrolase</keyword>
<comment type="function">
    <text evidence="10">Pyrophosphatase that catalyzes the hydrolysis of nucleoside triphosphates to their monophosphate derivatives, with a high preference for the non-canonical purine nucleotides XTP (xanthosine triphosphate), dITP (deoxyinosine triphosphate) and ITP. Seems to function as a house-cleaning enzyme that removes non-canonical purine nucleotides from the nucleotide pool, thus preventing their incorporation into DNA/RNA and avoiding chromosomal lesions.</text>
</comment>
<dbReference type="FunFam" id="3.90.950.10:FF:000001">
    <property type="entry name" value="dITP/XTP pyrophosphatase"/>
    <property type="match status" value="1"/>
</dbReference>
<comment type="catalytic activity">
    <reaction evidence="9 10">
        <text>XTP + H2O = XMP + diphosphate + H(+)</text>
        <dbReference type="Rhea" id="RHEA:28610"/>
        <dbReference type="ChEBI" id="CHEBI:15377"/>
        <dbReference type="ChEBI" id="CHEBI:15378"/>
        <dbReference type="ChEBI" id="CHEBI:33019"/>
        <dbReference type="ChEBI" id="CHEBI:57464"/>
        <dbReference type="ChEBI" id="CHEBI:61314"/>
        <dbReference type="EC" id="3.6.1.66"/>
    </reaction>
</comment>
<dbReference type="GO" id="GO:0036222">
    <property type="term" value="F:XTP diphosphatase activity"/>
    <property type="evidence" value="ECO:0007669"/>
    <property type="project" value="UniProtKB-UniRule"/>
</dbReference>
<dbReference type="InterPro" id="IPR002637">
    <property type="entry name" value="RdgB/HAM1"/>
</dbReference>
<dbReference type="GO" id="GO:0036220">
    <property type="term" value="F:ITP diphosphatase activity"/>
    <property type="evidence" value="ECO:0007669"/>
    <property type="project" value="UniProtKB-UniRule"/>
</dbReference>
<dbReference type="PANTHER" id="PTHR11067">
    <property type="entry name" value="INOSINE TRIPHOSPHATE PYROPHOSPHATASE/HAM1 PROTEIN"/>
    <property type="match status" value="1"/>
</dbReference>
<dbReference type="GO" id="GO:0017111">
    <property type="term" value="F:ribonucleoside triphosphate phosphatase activity"/>
    <property type="evidence" value="ECO:0007669"/>
    <property type="project" value="InterPro"/>
</dbReference>
<dbReference type="CDD" id="cd00515">
    <property type="entry name" value="HAM1"/>
    <property type="match status" value="1"/>
</dbReference>
<dbReference type="EMBL" id="VGIR01000001">
    <property type="protein sequence ID" value="MBM3330307.1"/>
    <property type="molecule type" value="Genomic_DNA"/>
</dbReference>
<name>A0A937XC69_UNCW3</name>
<dbReference type="NCBIfam" id="TIGR00042">
    <property type="entry name" value="RdgB/HAM1 family non-canonical purine NTP pyrophosphatase"/>
    <property type="match status" value="1"/>
</dbReference>
<sequence>MRQALEGTVWQVTTLSDIVNAPDVEEDGATLRENAVKKARSAAEYCHLWTLAEDSGLEIDVLGGEPGVMSARYAGAGATDAELMRKVLGKLVSVRDEQRTARFRCLMCVVDPAGSESCFEGRCEGRIAHRPAGSSGFGYDPIFIPEGHDKTFAELGLGVKNRISHRARAMAQVIEFLRSAQAAE</sequence>
<feature type="binding site" evidence="10">
    <location>
        <begin position="165"/>
        <end position="166"/>
    </location>
    <ligand>
        <name>substrate</name>
    </ligand>
</feature>
<dbReference type="GO" id="GO:0035870">
    <property type="term" value="F:dITP diphosphatase activity"/>
    <property type="evidence" value="ECO:0007669"/>
    <property type="project" value="UniProtKB-UniRule"/>
</dbReference>
<comment type="catalytic activity">
    <reaction evidence="8 10">
        <text>dITP + H2O = dIMP + diphosphate + H(+)</text>
        <dbReference type="Rhea" id="RHEA:28342"/>
        <dbReference type="ChEBI" id="CHEBI:15377"/>
        <dbReference type="ChEBI" id="CHEBI:15378"/>
        <dbReference type="ChEBI" id="CHEBI:33019"/>
        <dbReference type="ChEBI" id="CHEBI:61194"/>
        <dbReference type="ChEBI" id="CHEBI:61382"/>
        <dbReference type="EC" id="3.6.1.66"/>
    </reaction>
</comment>
<comment type="catalytic activity">
    <reaction evidence="10">
        <text>ITP + H2O = IMP + diphosphate + H(+)</text>
        <dbReference type="Rhea" id="RHEA:29399"/>
        <dbReference type="ChEBI" id="CHEBI:15377"/>
        <dbReference type="ChEBI" id="CHEBI:15378"/>
        <dbReference type="ChEBI" id="CHEBI:33019"/>
        <dbReference type="ChEBI" id="CHEBI:58053"/>
        <dbReference type="ChEBI" id="CHEBI:61402"/>
        <dbReference type="EC" id="3.6.1.66"/>
    </reaction>
</comment>
<evidence type="ECO:0000313" key="13">
    <source>
        <dbReference type="Proteomes" id="UP000779900"/>
    </source>
</evidence>
<reference evidence="12" key="1">
    <citation type="submission" date="2019-03" db="EMBL/GenBank/DDBJ databases">
        <title>Lake Tanganyika Metagenome-Assembled Genomes (MAGs).</title>
        <authorList>
            <person name="Tran P."/>
        </authorList>
    </citation>
    <scope>NUCLEOTIDE SEQUENCE</scope>
    <source>
        <strain evidence="12">K_DeepCast_150m_m2_040</strain>
    </source>
</reference>
<keyword evidence="6 10" id="KW-0460">Magnesium</keyword>
<protein>
    <recommendedName>
        <fullName evidence="10">dITP/XTP pyrophosphatase</fullName>
        <ecNumber evidence="10">3.6.1.66</ecNumber>
    </recommendedName>
    <alternativeName>
        <fullName evidence="10">Non-canonical purine NTP pyrophosphatase</fullName>
    </alternativeName>
    <alternativeName>
        <fullName evidence="10">Non-standard purine NTP pyrophosphatase</fullName>
    </alternativeName>
    <alternativeName>
        <fullName evidence="10">Nucleoside-triphosphate diphosphatase</fullName>
    </alternativeName>
    <alternativeName>
        <fullName evidence="10">Nucleoside-triphosphate pyrophosphatase</fullName>
        <shortName evidence="10">NTPase</shortName>
    </alternativeName>
</protein>
<evidence type="ECO:0000256" key="5">
    <source>
        <dbReference type="ARBA" id="ARBA00022801"/>
    </source>
</evidence>
<dbReference type="GO" id="GO:0009146">
    <property type="term" value="P:purine nucleoside triphosphate catabolic process"/>
    <property type="evidence" value="ECO:0007669"/>
    <property type="project" value="UniProtKB-UniRule"/>
</dbReference>
<evidence type="ECO:0000256" key="10">
    <source>
        <dbReference type="HAMAP-Rule" id="MF_01405"/>
    </source>
</evidence>
<comment type="similarity">
    <text evidence="1 10 11">Belongs to the HAM1 NTPase family.</text>
</comment>
<feature type="active site" description="Proton acceptor" evidence="10">
    <location>
        <position position="54"/>
    </location>
</feature>
<dbReference type="EC" id="3.6.1.66" evidence="10"/>